<comment type="similarity">
    <text evidence="2">Belongs to the SNF7 family.</text>
</comment>
<reference evidence="8" key="1">
    <citation type="journal article" date="2018" name="Nat. Microbiol.">
        <title>Leveraging single-cell genomics to expand the fungal tree of life.</title>
        <authorList>
            <person name="Ahrendt S.R."/>
            <person name="Quandt C.A."/>
            <person name="Ciobanu D."/>
            <person name="Clum A."/>
            <person name="Salamov A."/>
            <person name="Andreopoulos B."/>
            <person name="Cheng J.F."/>
            <person name="Woyke T."/>
            <person name="Pelin A."/>
            <person name="Henrissat B."/>
            <person name="Reynolds N.K."/>
            <person name="Benny G.L."/>
            <person name="Smith M.E."/>
            <person name="James T.Y."/>
            <person name="Grigoriev I.V."/>
        </authorList>
    </citation>
    <scope>NUCLEOTIDE SEQUENCE [LARGE SCALE GENOMIC DNA]</scope>
    <source>
        <strain evidence="8">Benny S71-1</strain>
    </source>
</reference>
<sequence>MHLFGRARSKPNPQEAIVRLRETLQLLQKRENFLQTKIDNELKIARANATKNKRVALMALKRKKKYEEQIEQTTGARMTLETQAMAIEGANINLEAINAMKVGAKAIRDIHGSMGIDEVDKTMDDIREQMDLLNEISGAISQPLTLGAELDEDELEAELEALEQEELDEKLLGAELPPIFMP</sequence>
<dbReference type="PANTHER" id="PTHR22761">
    <property type="entry name" value="CHARGED MULTIVESICULAR BODY PROTEIN"/>
    <property type="match status" value="1"/>
</dbReference>
<dbReference type="Gene3D" id="1.10.287.1060">
    <property type="entry name" value="ESAT-6-like"/>
    <property type="match status" value="1"/>
</dbReference>
<keyword evidence="6" id="KW-0175">Coiled coil</keyword>
<accession>A0A4P9Z179</accession>
<dbReference type="InterPro" id="IPR005024">
    <property type="entry name" value="Snf7_fam"/>
</dbReference>
<dbReference type="Pfam" id="PF03357">
    <property type="entry name" value="Snf7"/>
    <property type="match status" value="1"/>
</dbReference>
<feature type="coiled-coil region" evidence="6">
    <location>
        <begin position="116"/>
        <end position="172"/>
    </location>
</feature>
<dbReference type="Gene3D" id="6.10.250.1710">
    <property type="match status" value="1"/>
</dbReference>
<evidence type="ECO:0000256" key="1">
    <source>
        <dbReference type="ARBA" id="ARBA00004177"/>
    </source>
</evidence>
<protein>
    <recommendedName>
        <fullName evidence="4">Vacuolar-sorting protein SNF7</fullName>
    </recommendedName>
    <alternativeName>
        <fullName evidence="5">Vacuolar protein-sorting-associated protein 32</fullName>
    </alternativeName>
</protein>
<dbReference type="GO" id="GO:0000815">
    <property type="term" value="C:ESCRT III complex"/>
    <property type="evidence" value="ECO:0007669"/>
    <property type="project" value="TreeGrafter"/>
</dbReference>
<keyword evidence="8" id="KW-1185">Reference proteome</keyword>
<comment type="subcellular location">
    <subcellularLocation>
        <location evidence="1">Endosome</location>
    </subcellularLocation>
</comment>
<proteinExistence type="inferred from homology"/>
<organism evidence="7 8">
    <name type="scientific">Syncephalis pseudoplumigaleata</name>
    <dbReference type="NCBI Taxonomy" id="1712513"/>
    <lineage>
        <taxon>Eukaryota</taxon>
        <taxon>Fungi</taxon>
        <taxon>Fungi incertae sedis</taxon>
        <taxon>Zoopagomycota</taxon>
        <taxon>Zoopagomycotina</taxon>
        <taxon>Zoopagomycetes</taxon>
        <taxon>Zoopagales</taxon>
        <taxon>Piptocephalidaceae</taxon>
        <taxon>Syncephalis</taxon>
    </lineage>
</organism>
<dbReference type="Proteomes" id="UP000278143">
    <property type="component" value="Unassembled WGS sequence"/>
</dbReference>
<dbReference type="EMBL" id="KZ989657">
    <property type="protein sequence ID" value="RKP25682.1"/>
    <property type="molecule type" value="Genomic_DNA"/>
</dbReference>
<dbReference type="GO" id="GO:0006900">
    <property type="term" value="P:vesicle budding from membrane"/>
    <property type="evidence" value="ECO:0007669"/>
    <property type="project" value="TreeGrafter"/>
</dbReference>
<dbReference type="OrthoDB" id="5592979at2759"/>
<name>A0A4P9Z179_9FUNG</name>
<evidence type="ECO:0000256" key="4">
    <source>
        <dbReference type="ARBA" id="ARBA00040017"/>
    </source>
</evidence>
<dbReference type="PANTHER" id="PTHR22761:SF10">
    <property type="entry name" value="GH13992P"/>
    <property type="match status" value="1"/>
</dbReference>
<dbReference type="GO" id="GO:0005771">
    <property type="term" value="C:multivesicular body"/>
    <property type="evidence" value="ECO:0007669"/>
    <property type="project" value="TreeGrafter"/>
</dbReference>
<evidence type="ECO:0000256" key="5">
    <source>
        <dbReference type="ARBA" id="ARBA00042586"/>
    </source>
</evidence>
<dbReference type="GO" id="GO:0032511">
    <property type="term" value="P:late endosome to vacuole transport via multivesicular body sorting pathway"/>
    <property type="evidence" value="ECO:0007669"/>
    <property type="project" value="TreeGrafter"/>
</dbReference>
<dbReference type="GO" id="GO:0009898">
    <property type="term" value="C:cytoplasmic side of plasma membrane"/>
    <property type="evidence" value="ECO:0007669"/>
    <property type="project" value="TreeGrafter"/>
</dbReference>
<evidence type="ECO:0000256" key="6">
    <source>
        <dbReference type="SAM" id="Coils"/>
    </source>
</evidence>
<feature type="non-terminal residue" evidence="7">
    <location>
        <position position="182"/>
    </location>
</feature>
<evidence type="ECO:0000313" key="7">
    <source>
        <dbReference type="EMBL" id="RKP25682.1"/>
    </source>
</evidence>
<evidence type="ECO:0000256" key="2">
    <source>
        <dbReference type="ARBA" id="ARBA00006190"/>
    </source>
</evidence>
<gene>
    <name evidence="7" type="ORF">SYNPS1DRAFT_9364</name>
</gene>
<keyword evidence="3" id="KW-0967">Endosome</keyword>
<dbReference type="AlphaFoldDB" id="A0A4P9Z179"/>
<evidence type="ECO:0000313" key="8">
    <source>
        <dbReference type="Proteomes" id="UP000278143"/>
    </source>
</evidence>
<evidence type="ECO:0000256" key="3">
    <source>
        <dbReference type="ARBA" id="ARBA00022753"/>
    </source>
</evidence>